<sequence>MKWCLYVHYSGIRLCVSLRIRFFIFFMVGLGSMANKFNKLIGFSAPVVLPALLFTPLSALAAGNYFDARNDAMGGVGVASSSYGSAVLANPALMTKAKPEDSVSIILPAVGAQISDKGKLVDKVDDLTNAVDSYKDLANNFVFPTDIPRAQSAAGDLADRLREIKGQKAWANAGAAFAVTVPNEVLPFAFVTKAYGTASVVTDVTQSDIDYLQGIADGTNIPTTAGLNSLTSAGLGRAAVVYDMGIAVAHEFDFGGQPVSLGITPKLQKTTLYNYSASVYSYDKSDFTNGNYKNTNTGFNLDAGASTDLGENWTLGLSAQNLISRDIDTKEVSGYKDTYQIRPLVTSGVAYHTERLTTALDVDLTPTKRFKTQQDSQYAAVGAEYRLLDWLQLRAGYRADVKSNDTDVFTGGFGLSPFNKVHLDLAGMVGKDNTWGAVAQLNFTF</sequence>
<feature type="transmembrane region" description="Helical" evidence="1">
    <location>
        <begin position="40"/>
        <end position="63"/>
    </location>
</feature>
<protein>
    <submittedName>
        <fullName evidence="2">Conjugative transfer protein</fullName>
    </submittedName>
</protein>
<evidence type="ECO:0000256" key="1">
    <source>
        <dbReference type="SAM" id="Phobius"/>
    </source>
</evidence>
<evidence type="ECO:0000313" key="3">
    <source>
        <dbReference type="Proteomes" id="UP000677515"/>
    </source>
</evidence>
<reference evidence="2 3" key="1">
    <citation type="submission" date="2021-01" db="EMBL/GenBank/DDBJ databases">
        <title>Complete genome sequence of Erwinia rhapontici MAFF 311153.</title>
        <authorList>
            <person name="Morohoshi T."/>
            <person name="Someya N."/>
        </authorList>
    </citation>
    <scope>NUCLEOTIDE SEQUENCE [LARGE SCALE GENOMIC DNA]</scope>
    <source>
        <strain evidence="2 3">MAFF 311153</strain>
    </source>
</reference>
<dbReference type="Gene3D" id="2.40.160.60">
    <property type="entry name" value="Outer membrane protein transport protein (OMPP1/FadL/TodX)"/>
    <property type="match status" value="1"/>
</dbReference>
<keyword evidence="1" id="KW-0472">Membrane</keyword>
<feature type="transmembrane region" description="Helical" evidence="1">
    <location>
        <begin position="6"/>
        <end position="28"/>
    </location>
</feature>
<organism evidence="2 3">
    <name type="scientific">Erwinia rhapontici</name>
    <name type="common">Pectobacterium rhapontici</name>
    <dbReference type="NCBI Taxonomy" id="55212"/>
    <lineage>
        <taxon>Bacteria</taxon>
        <taxon>Pseudomonadati</taxon>
        <taxon>Pseudomonadota</taxon>
        <taxon>Gammaproteobacteria</taxon>
        <taxon>Enterobacterales</taxon>
        <taxon>Erwiniaceae</taxon>
        <taxon>Erwinia</taxon>
    </lineage>
</organism>
<keyword evidence="1" id="KW-1133">Transmembrane helix</keyword>
<proteinExistence type="predicted"/>
<keyword evidence="3" id="KW-1185">Reference proteome</keyword>
<keyword evidence="1" id="KW-0812">Transmembrane</keyword>
<name>A0ABN6DQJ3_ERWRD</name>
<gene>
    <name evidence="2" type="ORF">ERHA53_43000</name>
</gene>
<dbReference type="Proteomes" id="UP000677515">
    <property type="component" value="Chromosome"/>
</dbReference>
<dbReference type="SUPFAM" id="SSF56935">
    <property type="entry name" value="Porins"/>
    <property type="match status" value="1"/>
</dbReference>
<dbReference type="EMBL" id="AP024329">
    <property type="protein sequence ID" value="BCQ36957.1"/>
    <property type="molecule type" value="Genomic_DNA"/>
</dbReference>
<dbReference type="Pfam" id="PF13729">
    <property type="entry name" value="TraF_2"/>
    <property type="match status" value="1"/>
</dbReference>
<accession>A0ABN6DQJ3</accession>
<evidence type="ECO:0000313" key="2">
    <source>
        <dbReference type="EMBL" id="BCQ36957.1"/>
    </source>
</evidence>
<dbReference type="InterPro" id="IPR032811">
    <property type="entry name" value="Put_conjugal_transfer"/>
</dbReference>